<evidence type="ECO:0000256" key="1">
    <source>
        <dbReference type="SAM" id="MobiDB-lite"/>
    </source>
</evidence>
<protein>
    <submittedName>
        <fullName evidence="2">Uncharacterized protein</fullName>
    </submittedName>
</protein>
<reference evidence="2" key="1">
    <citation type="submission" date="2016-04" db="EMBL/GenBank/DDBJ databases">
        <authorList>
            <person name="Evans L.H."/>
            <person name="Alamgir A."/>
            <person name="Owens N."/>
            <person name="Weber N.D."/>
            <person name="Virtaneva K."/>
            <person name="Barbian K."/>
            <person name="Babar A."/>
            <person name="Rosenke K."/>
        </authorList>
    </citation>
    <scope>NUCLEOTIDE SEQUENCE [LARGE SCALE GENOMIC DNA]</scope>
    <source>
        <strain evidence="2">CBS 101.48</strain>
    </source>
</reference>
<gene>
    <name evidence="2" type="primary">ABSGL_12647.1 scaffold 13066</name>
</gene>
<evidence type="ECO:0000313" key="3">
    <source>
        <dbReference type="Proteomes" id="UP000078561"/>
    </source>
</evidence>
<dbReference type="STRING" id="4829.A0A168RJ80"/>
<evidence type="ECO:0000313" key="2">
    <source>
        <dbReference type="EMBL" id="SAM07020.1"/>
    </source>
</evidence>
<proteinExistence type="predicted"/>
<name>A0A168RJ80_ABSGL</name>
<feature type="region of interest" description="Disordered" evidence="1">
    <location>
        <begin position="182"/>
        <end position="258"/>
    </location>
</feature>
<dbReference type="InParanoid" id="A0A168RJ80"/>
<keyword evidence="3" id="KW-1185">Reference proteome</keyword>
<accession>A0A168RJ80</accession>
<organism evidence="2">
    <name type="scientific">Absidia glauca</name>
    <name type="common">Pin mould</name>
    <dbReference type="NCBI Taxonomy" id="4829"/>
    <lineage>
        <taxon>Eukaryota</taxon>
        <taxon>Fungi</taxon>
        <taxon>Fungi incertae sedis</taxon>
        <taxon>Mucoromycota</taxon>
        <taxon>Mucoromycotina</taxon>
        <taxon>Mucoromycetes</taxon>
        <taxon>Mucorales</taxon>
        <taxon>Cunninghamellaceae</taxon>
        <taxon>Absidia</taxon>
    </lineage>
</organism>
<feature type="compositionally biased region" description="Basic residues" evidence="1">
    <location>
        <begin position="248"/>
        <end position="258"/>
    </location>
</feature>
<sequence length="258" mass="29551">MSIPIKELFWLEQEDLDGIDNFFMPADTPPNCSNAFRHRRRMIREGNDRIMSRVLQKQSKEIIDYVNKISKGFDPCLLPEPRPAPSHHNLITGQQFVRQNTGLFHEAMAFVQINAETVENCTPTLDDMDTDQSKEALIYKAECQAQLDAGLSRLRVKHEVQRSHILMHSTYMLHKVLEEQNKTLGPNTTPPRTLPPPIHSINARRDPRNRPGYHTTSPTTALRPASPNSYIPSATPESPLLPNQPYLHHPHKRSRHNP</sequence>
<feature type="compositionally biased region" description="Pro residues" evidence="1">
    <location>
        <begin position="188"/>
        <end position="198"/>
    </location>
</feature>
<feature type="compositionally biased region" description="Polar residues" evidence="1">
    <location>
        <begin position="214"/>
        <end position="236"/>
    </location>
</feature>
<dbReference type="AlphaFoldDB" id="A0A168RJ80"/>
<dbReference type="EMBL" id="LT554655">
    <property type="protein sequence ID" value="SAM07020.1"/>
    <property type="molecule type" value="Genomic_DNA"/>
</dbReference>
<dbReference type="Proteomes" id="UP000078561">
    <property type="component" value="Unassembled WGS sequence"/>
</dbReference>
<dbReference type="OrthoDB" id="2288039at2759"/>